<evidence type="ECO:0000259" key="10">
    <source>
        <dbReference type="Pfam" id="PF04138"/>
    </source>
</evidence>
<dbReference type="InterPro" id="IPR001173">
    <property type="entry name" value="Glyco_trans_2-like"/>
</dbReference>
<comment type="similarity">
    <text evidence="2">Belongs to the glycosyltransferase 2 family.</text>
</comment>
<dbReference type="EMBL" id="DTCA01000023">
    <property type="protein sequence ID" value="HGM06885.1"/>
    <property type="molecule type" value="Genomic_DNA"/>
</dbReference>
<protein>
    <submittedName>
        <fullName evidence="11">Glycosyltransferase family 2 protein</fullName>
    </submittedName>
</protein>
<keyword evidence="4 11" id="KW-0808">Transferase</keyword>
<reference evidence="11" key="1">
    <citation type="journal article" date="2020" name="mSystems">
        <title>Genome- and Community-Level Interaction Insights into Carbon Utilization and Element Cycling Functions of Hydrothermarchaeota in Hydrothermal Sediment.</title>
        <authorList>
            <person name="Zhou Z."/>
            <person name="Liu Y."/>
            <person name="Xu W."/>
            <person name="Pan J."/>
            <person name="Luo Z.H."/>
            <person name="Li M."/>
        </authorList>
    </citation>
    <scope>NUCLEOTIDE SEQUENCE [LARGE SCALE GENOMIC DNA]</scope>
    <source>
        <strain evidence="11">SpSt-658</strain>
    </source>
</reference>
<feature type="transmembrane region" description="Helical" evidence="8">
    <location>
        <begin position="307"/>
        <end position="329"/>
    </location>
</feature>
<dbReference type="Pfam" id="PF00535">
    <property type="entry name" value="Glycos_transf_2"/>
    <property type="match status" value="1"/>
</dbReference>
<keyword evidence="3" id="KW-0328">Glycosyltransferase</keyword>
<comment type="caution">
    <text evidence="11">The sequence shown here is derived from an EMBL/GenBank/DDBJ whole genome shotgun (WGS) entry which is preliminary data.</text>
</comment>
<dbReference type="GO" id="GO:0035269">
    <property type="term" value="P:protein O-linked glycosylation via mannose"/>
    <property type="evidence" value="ECO:0007669"/>
    <property type="project" value="TreeGrafter"/>
</dbReference>
<feature type="domain" description="GtrA/DPMS transmembrane" evidence="10">
    <location>
        <begin position="238"/>
        <end position="358"/>
    </location>
</feature>
<dbReference type="GO" id="GO:0016020">
    <property type="term" value="C:membrane"/>
    <property type="evidence" value="ECO:0007669"/>
    <property type="project" value="UniProtKB-SubCell"/>
</dbReference>
<accession>A0A7C4GYM3</accession>
<evidence type="ECO:0000256" key="2">
    <source>
        <dbReference type="ARBA" id="ARBA00006739"/>
    </source>
</evidence>
<dbReference type="InterPro" id="IPR029044">
    <property type="entry name" value="Nucleotide-diphossugar_trans"/>
</dbReference>
<keyword evidence="5 8" id="KW-0812">Transmembrane</keyword>
<comment type="subcellular location">
    <subcellularLocation>
        <location evidence="1">Membrane</location>
        <topology evidence="1">Multi-pass membrane protein</topology>
    </subcellularLocation>
</comment>
<dbReference type="GO" id="GO:0006488">
    <property type="term" value="P:dolichol-linked oligosaccharide biosynthetic process"/>
    <property type="evidence" value="ECO:0007669"/>
    <property type="project" value="TreeGrafter"/>
</dbReference>
<feature type="transmembrane region" description="Helical" evidence="8">
    <location>
        <begin position="267"/>
        <end position="286"/>
    </location>
</feature>
<feature type="domain" description="Glycosyltransferase 2-like" evidence="9">
    <location>
        <begin position="9"/>
        <end position="165"/>
    </location>
</feature>
<dbReference type="AlphaFoldDB" id="A0A7C4GYM3"/>
<sequence length="362" mass="41078">MVIGTMSLSIVIPTFNERENIDILVKEIREKIVLTYYDIVIVDDNSPDGTWATALEHLKNNDVVIRRINMKGLSSAVIDGIIFSLTEYVVVMDADLQHPPEVINDMIRKVKEEYYDLVIASRYIRGGGVKGWSKSRLVISKGATLIARLLLPSVRTLSDPMSGFFMVKKDIVDRNRGKLNPMGFKILLEILERCYPKNIIEVPYIFRARVYGKSKLGIKTVVNFLIHVLRLSNWRPVKFGIVGLSGIVINLATLWFLSLIVRVVVEQLFVLGSIIAIEVSTLWNFFLHETWTFRDRRTGSMMKRISLFHLAVLPGVVAQYVSAISIKYGLALNPIISQTIGIVIGFPVNYIFSELGIWKSYR</sequence>
<dbReference type="GO" id="GO:0004582">
    <property type="term" value="F:dolichyl-phosphate beta-D-mannosyltransferase activity"/>
    <property type="evidence" value="ECO:0007669"/>
    <property type="project" value="InterPro"/>
</dbReference>
<dbReference type="GO" id="GO:0000271">
    <property type="term" value="P:polysaccharide biosynthetic process"/>
    <property type="evidence" value="ECO:0007669"/>
    <property type="project" value="InterPro"/>
</dbReference>
<organism evidence="11">
    <name type="scientific">Ignisphaera aggregans</name>
    <dbReference type="NCBI Taxonomy" id="334771"/>
    <lineage>
        <taxon>Archaea</taxon>
        <taxon>Thermoproteota</taxon>
        <taxon>Thermoprotei</taxon>
        <taxon>Desulfurococcales</taxon>
        <taxon>Desulfurococcaceae</taxon>
        <taxon>Ignisphaera</taxon>
    </lineage>
</organism>
<evidence type="ECO:0000313" key="11">
    <source>
        <dbReference type="EMBL" id="HGM06885.1"/>
    </source>
</evidence>
<dbReference type="InterPro" id="IPR039528">
    <property type="entry name" value="DPM1-like"/>
</dbReference>
<dbReference type="CDD" id="cd06442">
    <property type="entry name" value="DPM1_like"/>
    <property type="match status" value="1"/>
</dbReference>
<evidence type="ECO:0000256" key="5">
    <source>
        <dbReference type="ARBA" id="ARBA00022692"/>
    </source>
</evidence>
<evidence type="ECO:0000256" key="4">
    <source>
        <dbReference type="ARBA" id="ARBA00022679"/>
    </source>
</evidence>
<evidence type="ECO:0000256" key="1">
    <source>
        <dbReference type="ARBA" id="ARBA00004141"/>
    </source>
</evidence>
<evidence type="ECO:0000256" key="3">
    <source>
        <dbReference type="ARBA" id="ARBA00022676"/>
    </source>
</evidence>
<proteinExistence type="inferred from homology"/>
<keyword evidence="6 8" id="KW-1133">Transmembrane helix</keyword>
<feature type="transmembrane region" description="Helical" evidence="8">
    <location>
        <begin position="239"/>
        <end position="261"/>
    </location>
</feature>
<keyword evidence="7 8" id="KW-0472">Membrane</keyword>
<dbReference type="PANTHER" id="PTHR43398">
    <property type="entry name" value="DOLICHOL-PHOSPHATE MANNOSYLTRANSFERASE SUBUNIT 1"/>
    <property type="match status" value="1"/>
</dbReference>
<gene>
    <name evidence="11" type="ORF">ENU31_00545</name>
</gene>
<evidence type="ECO:0000256" key="8">
    <source>
        <dbReference type="SAM" id="Phobius"/>
    </source>
</evidence>
<dbReference type="InterPro" id="IPR007267">
    <property type="entry name" value="GtrA_DPMS_TM"/>
</dbReference>
<evidence type="ECO:0000256" key="7">
    <source>
        <dbReference type="ARBA" id="ARBA00023136"/>
    </source>
</evidence>
<evidence type="ECO:0000256" key="6">
    <source>
        <dbReference type="ARBA" id="ARBA00022989"/>
    </source>
</evidence>
<dbReference type="Gene3D" id="3.90.550.10">
    <property type="entry name" value="Spore Coat Polysaccharide Biosynthesis Protein SpsA, Chain A"/>
    <property type="match status" value="1"/>
</dbReference>
<dbReference type="Pfam" id="PF04138">
    <property type="entry name" value="GtrA_DPMS_TM"/>
    <property type="match status" value="1"/>
</dbReference>
<dbReference type="SUPFAM" id="SSF53448">
    <property type="entry name" value="Nucleotide-diphospho-sugar transferases"/>
    <property type="match status" value="1"/>
</dbReference>
<evidence type="ECO:0000259" key="9">
    <source>
        <dbReference type="Pfam" id="PF00535"/>
    </source>
</evidence>
<dbReference type="GO" id="GO:0006506">
    <property type="term" value="P:GPI anchor biosynthetic process"/>
    <property type="evidence" value="ECO:0007669"/>
    <property type="project" value="TreeGrafter"/>
</dbReference>
<dbReference type="PANTHER" id="PTHR43398:SF1">
    <property type="entry name" value="DOLICHOL-PHOSPHATE MANNOSYLTRANSFERASE SUBUNIT 1"/>
    <property type="match status" value="1"/>
</dbReference>
<name>A0A7C4GYM3_9CREN</name>
<feature type="transmembrane region" description="Helical" evidence="8">
    <location>
        <begin position="335"/>
        <end position="352"/>
    </location>
</feature>